<comment type="caution">
    <text evidence="3">The sequence shown here is derived from an EMBL/GenBank/DDBJ whole genome shotgun (WGS) entry which is preliminary data.</text>
</comment>
<keyword evidence="4" id="KW-1185">Reference proteome</keyword>
<evidence type="ECO:0000256" key="1">
    <source>
        <dbReference type="SAM" id="MobiDB-lite"/>
    </source>
</evidence>
<evidence type="ECO:0000313" key="4">
    <source>
        <dbReference type="Proteomes" id="UP001165267"/>
    </source>
</evidence>
<sequence>MSIKFMRNFGLVCAVFLLAACDKPQVDETSEGPPVAASEPSPAPAEGTVSSLNLDGDGLRLIDSNSGGARAVEFGTNKTEFLEMLEKVTGKPAVKQGNNEDCGATNAVWSDGLITWFQAERFVGWSISEDQASTLRTANGIGLGMTRTELENSGTVVQVTESSIGIEFSAGNVAGLLNSSNADANISNMWAGQVCIAR</sequence>
<feature type="signal peptide" evidence="2">
    <location>
        <begin position="1"/>
        <end position="19"/>
    </location>
</feature>
<accession>A0ABT1XH10</accession>
<protein>
    <submittedName>
        <fullName evidence="3">Uncharacterized protein</fullName>
    </submittedName>
</protein>
<feature type="compositionally biased region" description="Low complexity" evidence="1">
    <location>
        <begin position="31"/>
        <end position="47"/>
    </location>
</feature>
<evidence type="ECO:0000256" key="2">
    <source>
        <dbReference type="SAM" id="SignalP"/>
    </source>
</evidence>
<dbReference type="RefSeq" id="WP_257511811.1">
    <property type="nucleotide sequence ID" value="NZ_JANKHG010000017.1"/>
</dbReference>
<evidence type="ECO:0000313" key="3">
    <source>
        <dbReference type="EMBL" id="MCR2746578.1"/>
    </source>
</evidence>
<gene>
    <name evidence="3" type="ORF">NSP04_07945</name>
</gene>
<feature type="chain" id="PRO_5046034959" evidence="2">
    <location>
        <begin position="20"/>
        <end position="198"/>
    </location>
</feature>
<dbReference type="PROSITE" id="PS51257">
    <property type="entry name" value="PROKAR_LIPOPROTEIN"/>
    <property type="match status" value="1"/>
</dbReference>
<proteinExistence type="predicted"/>
<dbReference type="Proteomes" id="UP001165267">
    <property type="component" value="Unassembled WGS sequence"/>
</dbReference>
<keyword evidence="2" id="KW-0732">Signal</keyword>
<reference evidence="3" key="1">
    <citation type="submission" date="2022-07" db="EMBL/GenBank/DDBJ databases">
        <authorList>
            <person name="Xamxidin M."/>
        </authorList>
    </citation>
    <scope>NUCLEOTIDE SEQUENCE</scope>
    <source>
        <strain evidence="3">YS8-69</strain>
    </source>
</reference>
<feature type="region of interest" description="Disordered" evidence="1">
    <location>
        <begin position="27"/>
        <end position="50"/>
    </location>
</feature>
<dbReference type="EMBL" id="JANKHG010000017">
    <property type="protein sequence ID" value="MCR2746578.1"/>
    <property type="molecule type" value="Genomic_DNA"/>
</dbReference>
<organism evidence="3 4">
    <name type="scientific">Limnobacter parvus</name>
    <dbReference type="NCBI Taxonomy" id="2939690"/>
    <lineage>
        <taxon>Bacteria</taxon>
        <taxon>Pseudomonadati</taxon>
        <taxon>Pseudomonadota</taxon>
        <taxon>Betaproteobacteria</taxon>
        <taxon>Burkholderiales</taxon>
        <taxon>Burkholderiaceae</taxon>
        <taxon>Limnobacter</taxon>
    </lineage>
</organism>
<name>A0ABT1XH10_9BURK</name>